<dbReference type="SMART" id="SM00267">
    <property type="entry name" value="GGDEF"/>
    <property type="match status" value="1"/>
</dbReference>
<dbReference type="PROSITE" id="PS50887">
    <property type="entry name" value="GGDEF"/>
    <property type="match status" value="1"/>
</dbReference>
<dbReference type="SMART" id="SM00448">
    <property type="entry name" value="REC"/>
    <property type="match status" value="2"/>
</dbReference>
<feature type="domain" description="GGDEF" evidence="8">
    <location>
        <begin position="415"/>
        <end position="547"/>
    </location>
</feature>
<dbReference type="OrthoDB" id="9812260at2"/>
<dbReference type="GO" id="GO:0000160">
    <property type="term" value="P:phosphorelay signal transduction system"/>
    <property type="evidence" value="ECO:0007669"/>
    <property type="project" value="UniProtKB-KW"/>
</dbReference>
<dbReference type="GO" id="GO:1902201">
    <property type="term" value="P:negative regulation of bacterial-type flagellum-dependent cell motility"/>
    <property type="evidence" value="ECO:0007669"/>
    <property type="project" value="TreeGrafter"/>
</dbReference>
<feature type="domain" description="Response regulatory" evidence="7">
    <location>
        <begin position="132"/>
        <end position="250"/>
    </location>
</feature>
<comment type="catalytic activity">
    <reaction evidence="4">
        <text>2 GTP = 3',3'-c-di-GMP + 2 diphosphate</text>
        <dbReference type="Rhea" id="RHEA:24898"/>
        <dbReference type="ChEBI" id="CHEBI:33019"/>
        <dbReference type="ChEBI" id="CHEBI:37565"/>
        <dbReference type="ChEBI" id="CHEBI:58805"/>
        <dbReference type="EC" id="2.7.7.65"/>
    </reaction>
</comment>
<dbReference type="Gene3D" id="3.30.70.270">
    <property type="match status" value="1"/>
</dbReference>
<evidence type="ECO:0000259" key="7">
    <source>
        <dbReference type="PROSITE" id="PS50110"/>
    </source>
</evidence>
<evidence type="ECO:0000256" key="5">
    <source>
        <dbReference type="PROSITE-ProRule" id="PRU00110"/>
    </source>
</evidence>
<reference evidence="10 11" key="1">
    <citation type="journal article" date="2005" name="Int. J. Syst. Evol. Microbiol.">
        <title>Nitrincola lacisaponensis gen. nov., sp. nov., a novel alkaliphilic bacterium isolated from an alkaline, saline lake.</title>
        <authorList>
            <person name="Dimitriu P.A."/>
            <person name="Shukla S.K."/>
            <person name="Conradt J."/>
            <person name="Marquez M.C."/>
            <person name="Ventosa A."/>
            <person name="Maglia A."/>
            <person name="Peyton B.M."/>
            <person name="Pinkart H.C."/>
            <person name="Mormile M.R."/>
        </authorList>
    </citation>
    <scope>NUCLEOTIDE SEQUENCE [LARGE SCALE GENOMIC DNA]</scope>
    <source>
        <strain evidence="10 11">4CA</strain>
    </source>
</reference>
<proteinExistence type="predicted"/>
<evidence type="ECO:0000256" key="3">
    <source>
        <dbReference type="ARBA" id="ARBA00023012"/>
    </source>
</evidence>
<dbReference type="PROSITE" id="PS50894">
    <property type="entry name" value="HPT"/>
    <property type="match status" value="1"/>
</dbReference>
<dbReference type="PATRIC" id="fig|267850.7.peg.180"/>
<feature type="modified residue" description="4-aspartylphosphate" evidence="6">
    <location>
        <position position="308"/>
    </location>
</feature>
<evidence type="ECO:0000256" key="1">
    <source>
        <dbReference type="ARBA" id="ARBA00001946"/>
    </source>
</evidence>
<dbReference type="InterPro" id="IPR050469">
    <property type="entry name" value="Diguanylate_Cyclase"/>
</dbReference>
<keyword evidence="11" id="KW-1185">Reference proteome</keyword>
<feature type="domain" description="Response regulatory" evidence="7">
    <location>
        <begin position="259"/>
        <end position="375"/>
    </location>
</feature>
<dbReference type="GO" id="GO:0004672">
    <property type="term" value="F:protein kinase activity"/>
    <property type="evidence" value="ECO:0007669"/>
    <property type="project" value="UniProtKB-ARBA"/>
</dbReference>
<dbReference type="InterPro" id="IPR036641">
    <property type="entry name" value="HPT_dom_sf"/>
</dbReference>
<dbReference type="Pfam" id="PF00990">
    <property type="entry name" value="GGDEF"/>
    <property type="match status" value="1"/>
</dbReference>
<dbReference type="InterPro" id="IPR000160">
    <property type="entry name" value="GGDEF_dom"/>
</dbReference>
<dbReference type="InterPro" id="IPR029787">
    <property type="entry name" value="Nucleotide_cyclase"/>
</dbReference>
<dbReference type="PANTHER" id="PTHR45138:SF9">
    <property type="entry name" value="DIGUANYLATE CYCLASE DGCM-RELATED"/>
    <property type="match status" value="1"/>
</dbReference>
<dbReference type="GO" id="GO:0052621">
    <property type="term" value="F:diguanylate cyclase activity"/>
    <property type="evidence" value="ECO:0007669"/>
    <property type="project" value="UniProtKB-EC"/>
</dbReference>
<dbReference type="PANTHER" id="PTHR45138">
    <property type="entry name" value="REGULATORY COMPONENTS OF SENSORY TRANSDUCTION SYSTEM"/>
    <property type="match status" value="1"/>
</dbReference>
<accession>A0A063YAF3</accession>
<comment type="cofactor">
    <cofactor evidence="1">
        <name>Mg(2+)</name>
        <dbReference type="ChEBI" id="CHEBI:18420"/>
    </cofactor>
</comment>
<keyword evidence="3" id="KW-0902">Two-component regulatory system</keyword>
<evidence type="ECO:0000256" key="6">
    <source>
        <dbReference type="PROSITE-ProRule" id="PRU00169"/>
    </source>
</evidence>
<dbReference type="Gene3D" id="3.40.50.2300">
    <property type="match status" value="2"/>
</dbReference>
<feature type="modified residue" description="4-aspartylphosphate" evidence="6">
    <location>
        <position position="182"/>
    </location>
</feature>
<dbReference type="CDD" id="cd01949">
    <property type="entry name" value="GGDEF"/>
    <property type="match status" value="1"/>
</dbReference>
<dbReference type="NCBIfam" id="TIGR00254">
    <property type="entry name" value="GGDEF"/>
    <property type="match status" value="1"/>
</dbReference>
<dbReference type="Proteomes" id="UP000027318">
    <property type="component" value="Unassembled WGS sequence"/>
</dbReference>
<dbReference type="STRING" id="267850.ADINL_0183"/>
<dbReference type="InterPro" id="IPR001789">
    <property type="entry name" value="Sig_transdc_resp-reg_receiver"/>
</dbReference>
<evidence type="ECO:0000313" key="10">
    <source>
        <dbReference type="EMBL" id="KDE41302.1"/>
    </source>
</evidence>
<evidence type="ECO:0000256" key="2">
    <source>
        <dbReference type="ARBA" id="ARBA00012528"/>
    </source>
</evidence>
<dbReference type="Pfam" id="PF01627">
    <property type="entry name" value="Hpt"/>
    <property type="match status" value="1"/>
</dbReference>
<dbReference type="FunFam" id="3.30.70.270:FF:000001">
    <property type="entry name" value="Diguanylate cyclase domain protein"/>
    <property type="match status" value="1"/>
</dbReference>
<dbReference type="PROSITE" id="PS50110">
    <property type="entry name" value="RESPONSE_REGULATORY"/>
    <property type="match status" value="2"/>
</dbReference>
<dbReference type="EC" id="2.7.7.65" evidence="2"/>
<dbReference type="Pfam" id="PF00072">
    <property type="entry name" value="Response_reg"/>
    <property type="match status" value="2"/>
</dbReference>
<dbReference type="InterPro" id="IPR043128">
    <property type="entry name" value="Rev_trsase/Diguanyl_cyclase"/>
</dbReference>
<name>A0A063YAF3_9GAMM</name>
<feature type="domain" description="HPt" evidence="9">
    <location>
        <begin position="7"/>
        <end position="109"/>
    </location>
</feature>
<dbReference type="GO" id="GO:0005886">
    <property type="term" value="C:plasma membrane"/>
    <property type="evidence" value="ECO:0007669"/>
    <property type="project" value="TreeGrafter"/>
</dbReference>
<dbReference type="InterPro" id="IPR011006">
    <property type="entry name" value="CheY-like_superfamily"/>
</dbReference>
<dbReference type="EMBL" id="JMSZ01000006">
    <property type="protein sequence ID" value="KDE41302.1"/>
    <property type="molecule type" value="Genomic_DNA"/>
</dbReference>
<feature type="modified residue" description="Phosphohistidine" evidence="5">
    <location>
        <position position="54"/>
    </location>
</feature>
<gene>
    <name evidence="10" type="ORF">ADINL_0183</name>
</gene>
<dbReference type="RefSeq" id="WP_036542705.1">
    <property type="nucleotide sequence ID" value="NZ_JMSZ01000006.1"/>
</dbReference>
<keyword evidence="6" id="KW-0597">Phosphoprotein</keyword>
<dbReference type="SUPFAM" id="SSF47226">
    <property type="entry name" value="Histidine-containing phosphotransfer domain, HPT domain"/>
    <property type="match status" value="1"/>
</dbReference>
<dbReference type="SUPFAM" id="SSF52172">
    <property type="entry name" value="CheY-like"/>
    <property type="match status" value="2"/>
</dbReference>
<comment type="caution">
    <text evidence="10">The sequence shown here is derived from an EMBL/GenBank/DDBJ whole genome shotgun (WGS) entry which is preliminary data.</text>
</comment>
<dbReference type="SMART" id="SM00073">
    <property type="entry name" value="HPT"/>
    <property type="match status" value="1"/>
</dbReference>
<protein>
    <recommendedName>
        <fullName evidence="2">diguanylate cyclase</fullName>
        <ecNumber evidence="2">2.7.7.65</ecNumber>
    </recommendedName>
</protein>
<dbReference type="InterPro" id="IPR008207">
    <property type="entry name" value="Sig_transdc_His_kin_Hpt_dom"/>
</dbReference>
<dbReference type="CDD" id="cd00156">
    <property type="entry name" value="REC"/>
    <property type="match status" value="2"/>
</dbReference>
<dbReference type="Gene3D" id="1.20.120.160">
    <property type="entry name" value="HPT domain"/>
    <property type="match status" value="1"/>
</dbReference>
<evidence type="ECO:0000256" key="4">
    <source>
        <dbReference type="ARBA" id="ARBA00034247"/>
    </source>
</evidence>
<dbReference type="SUPFAM" id="SSF55073">
    <property type="entry name" value="Nucleotide cyclase"/>
    <property type="match status" value="1"/>
</dbReference>
<sequence length="553" mass="61594">MLSDPAIAELLQNLAKLYVQRLPEETRLLERLTQELIDSGPELAQLETLRHQLHGIAGSAGTFGFQEITDQTRTVEQQVRALIKAGHPTDATQVLVQSLLQLIEQLKQAAFADMATDSLVADVPRYHARQPLLWLVEDDALQAAEIIGVLEQFGYVIRWFEAFTDAEQAAAADERPDGLILDLVFTRERINAAERLTRHSPLVRLGVPVIFISATDSFQARLTAVRMGALGYMLKPLDIPRLVDRLEAVLEQDRPVAYRVLIVEDDLLQGQHYAAVLSASGMVVETLNEPTQIMDRLSDFRPDLVLMDIHMPECSGADLAGLIRTYDEWLSLPVIYLSAETDLDQQLMAMGRGGDDFITKPISDTRLVASVRVRAARFRKLDSLMARDGLTGLLKHSRIKEALEVEIARAERNAIPLSVVMLDLDHFKQVNDTYGHAAGDQVIRAMAHMLRQRLRKSDLIGRYGGEEFIIILPDTTAQVATRVIEETLERFKALRFTADPGEFQVTFSAGVASTADQILPASLLNMADKALYQAKSAGRSRVQRFIPEGNTND</sequence>
<organism evidence="10 11">
    <name type="scientific">Nitrincola lacisaponensis</name>
    <dbReference type="NCBI Taxonomy" id="267850"/>
    <lineage>
        <taxon>Bacteria</taxon>
        <taxon>Pseudomonadati</taxon>
        <taxon>Pseudomonadota</taxon>
        <taxon>Gammaproteobacteria</taxon>
        <taxon>Oceanospirillales</taxon>
        <taxon>Oceanospirillaceae</taxon>
        <taxon>Nitrincola</taxon>
    </lineage>
</organism>
<dbReference type="AlphaFoldDB" id="A0A063YAF3"/>
<evidence type="ECO:0000259" key="9">
    <source>
        <dbReference type="PROSITE" id="PS50894"/>
    </source>
</evidence>
<dbReference type="GO" id="GO:0043709">
    <property type="term" value="P:cell adhesion involved in single-species biofilm formation"/>
    <property type="evidence" value="ECO:0007669"/>
    <property type="project" value="TreeGrafter"/>
</dbReference>
<evidence type="ECO:0000313" key="11">
    <source>
        <dbReference type="Proteomes" id="UP000027318"/>
    </source>
</evidence>
<evidence type="ECO:0000259" key="8">
    <source>
        <dbReference type="PROSITE" id="PS50887"/>
    </source>
</evidence>